<reference evidence="1" key="1">
    <citation type="submission" date="2014-09" db="EMBL/GenBank/DDBJ databases">
        <authorList>
            <person name="Magalhaes I.L.F."/>
            <person name="Oliveira U."/>
            <person name="Santos F.R."/>
            <person name="Vidigal T.H.D.A."/>
            <person name="Brescovit A.D."/>
            <person name="Santos A.J."/>
        </authorList>
    </citation>
    <scope>NUCLEOTIDE SEQUENCE</scope>
    <source>
        <tissue evidence="1">Shoot tissue taken approximately 20 cm above the soil surface</tissue>
    </source>
</reference>
<reference evidence="1" key="2">
    <citation type="journal article" date="2015" name="Data Brief">
        <title>Shoot transcriptome of the giant reed, Arundo donax.</title>
        <authorList>
            <person name="Barrero R.A."/>
            <person name="Guerrero F.D."/>
            <person name="Moolhuijzen P."/>
            <person name="Goolsby J.A."/>
            <person name="Tidwell J."/>
            <person name="Bellgard S.E."/>
            <person name="Bellgard M.I."/>
        </authorList>
    </citation>
    <scope>NUCLEOTIDE SEQUENCE</scope>
    <source>
        <tissue evidence="1">Shoot tissue taken approximately 20 cm above the soil surface</tissue>
    </source>
</reference>
<accession>A0A0A9HMS6</accession>
<name>A0A0A9HMS6_ARUDO</name>
<dbReference type="AlphaFoldDB" id="A0A0A9HMS6"/>
<dbReference type="EMBL" id="GBRH01159426">
    <property type="protein sequence ID" value="JAE38470.1"/>
    <property type="molecule type" value="Transcribed_RNA"/>
</dbReference>
<proteinExistence type="predicted"/>
<evidence type="ECO:0000313" key="1">
    <source>
        <dbReference type="EMBL" id="JAE38470.1"/>
    </source>
</evidence>
<organism evidence="1">
    <name type="scientific">Arundo donax</name>
    <name type="common">Giant reed</name>
    <name type="synonym">Donax arundinaceus</name>
    <dbReference type="NCBI Taxonomy" id="35708"/>
    <lineage>
        <taxon>Eukaryota</taxon>
        <taxon>Viridiplantae</taxon>
        <taxon>Streptophyta</taxon>
        <taxon>Embryophyta</taxon>
        <taxon>Tracheophyta</taxon>
        <taxon>Spermatophyta</taxon>
        <taxon>Magnoliopsida</taxon>
        <taxon>Liliopsida</taxon>
        <taxon>Poales</taxon>
        <taxon>Poaceae</taxon>
        <taxon>PACMAD clade</taxon>
        <taxon>Arundinoideae</taxon>
        <taxon>Arundineae</taxon>
        <taxon>Arundo</taxon>
    </lineage>
</organism>
<sequence length="51" mass="5925">MFSCLITPFLNRLFWLGTKWQPLVIIFTWELFALGISNPQAKLIISFHASN</sequence>
<protein>
    <submittedName>
        <fullName evidence="1">Uncharacterized protein</fullName>
    </submittedName>
</protein>